<keyword evidence="1" id="KW-0732">Signal</keyword>
<evidence type="ECO:0000313" key="2">
    <source>
        <dbReference type="EMBL" id="GKV15468.1"/>
    </source>
</evidence>
<organism evidence="2 3">
    <name type="scientific">Rubroshorea leprosula</name>
    <dbReference type="NCBI Taxonomy" id="152421"/>
    <lineage>
        <taxon>Eukaryota</taxon>
        <taxon>Viridiplantae</taxon>
        <taxon>Streptophyta</taxon>
        <taxon>Embryophyta</taxon>
        <taxon>Tracheophyta</taxon>
        <taxon>Spermatophyta</taxon>
        <taxon>Magnoliopsida</taxon>
        <taxon>eudicotyledons</taxon>
        <taxon>Gunneridae</taxon>
        <taxon>Pentapetalae</taxon>
        <taxon>rosids</taxon>
        <taxon>malvids</taxon>
        <taxon>Malvales</taxon>
        <taxon>Dipterocarpaceae</taxon>
        <taxon>Rubroshorea</taxon>
    </lineage>
</organism>
<reference evidence="2 3" key="1">
    <citation type="journal article" date="2021" name="Commun. Biol.">
        <title>The genome of Shorea leprosula (Dipterocarpaceae) highlights the ecological relevance of drought in aseasonal tropical rainforests.</title>
        <authorList>
            <person name="Ng K.K.S."/>
            <person name="Kobayashi M.J."/>
            <person name="Fawcett J.A."/>
            <person name="Hatakeyama M."/>
            <person name="Paape T."/>
            <person name="Ng C.H."/>
            <person name="Ang C.C."/>
            <person name="Tnah L.H."/>
            <person name="Lee C.T."/>
            <person name="Nishiyama T."/>
            <person name="Sese J."/>
            <person name="O'Brien M.J."/>
            <person name="Copetti D."/>
            <person name="Mohd Noor M.I."/>
            <person name="Ong R.C."/>
            <person name="Putra M."/>
            <person name="Sireger I.Z."/>
            <person name="Indrioko S."/>
            <person name="Kosugi Y."/>
            <person name="Izuno A."/>
            <person name="Isagi Y."/>
            <person name="Lee S.L."/>
            <person name="Shimizu K.K."/>
        </authorList>
    </citation>
    <scope>NUCLEOTIDE SEQUENCE [LARGE SCALE GENOMIC DNA]</scope>
    <source>
        <strain evidence="2">214</strain>
    </source>
</reference>
<feature type="signal peptide" evidence="1">
    <location>
        <begin position="1"/>
        <end position="15"/>
    </location>
</feature>
<accession>A0AAV5JW07</accession>
<dbReference type="Proteomes" id="UP001054252">
    <property type="component" value="Unassembled WGS sequence"/>
</dbReference>
<sequence length="68" mass="8123">MWLIFLYWLIKSSDHSIEITLFCEDWQTVIKLNSIVANLYILDIWKLLETLEIHLESFLRLLCTCSCS</sequence>
<keyword evidence="3" id="KW-1185">Reference proteome</keyword>
<feature type="chain" id="PRO_5043416825" evidence="1">
    <location>
        <begin position="16"/>
        <end position="68"/>
    </location>
</feature>
<evidence type="ECO:0000256" key="1">
    <source>
        <dbReference type="SAM" id="SignalP"/>
    </source>
</evidence>
<protein>
    <submittedName>
        <fullName evidence="2">Uncharacterized protein</fullName>
    </submittedName>
</protein>
<dbReference type="AlphaFoldDB" id="A0AAV5JW07"/>
<comment type="caution">
    <text evidence="2">The sequence shown here is derived from an EMBL/GenBank/DDBJ whole genome shotgun (WGS) entry which is preliminary data.</text>
</comment>
<evidence type="ECO:0000313" key="3">
    <source>
        <dbReference type="Proteomes" id="UP001054252"/>
    </source>
</evidence>
<proteinExistence type="predicted"/>
<dbReference type="EMBL" id="BPVZ01000043">
    <property type="protein sequence ID" value="GKV15468.1"/>
    <property type="molecule type" value="Genomic_DNA"/>
</dbReference>
<gene>
    <name evidence="2" type="ORF">SLEP1_g26257</name>
</gene>
<name>A0AAV5JW07_9ROSI</name>